<reference evidence="2" key="1">
    <citation type="submission" date="2018-06" db="EMBL/GenBank/DDBJ databases">
        <title>Genome assembly of Danube salmon.</title>
        <authorList>
            <person name="Macqueen D.J."/>
            <person name="Gundappa M.K."/>
        </authorList>
    </citation>
    <scope>NUCLEOTIDE SEQUENCE [LARGE SCALE GENOMIC DNA]</scope>
</reference>
<reference evidence="1" key="2">
    <citation type="submission" date="2025-08" db="UniProtKB">
        <authorList>
            <consortium name="Ensembl"/>
        </authorList>
    </citation>
    <scope>IDENTIFICATION</scope>
</reference>
<keyword evidence="2" id="KW-1185">Reference proteome</keyword>
<organism evidence="1 2">
    <name type="scientific">Hucho hucho</name>
    <name type="common">huchen</name>
    <dbReference type="NCBI Taxonomy" id="62062"/>
    <lineage>
        <taxon>Eukaryota</taxon>
        <taxon>Metazoa</taxon>
        <taxon>Chordata</taxon>
        <taxon>Craniata</taxon>
        <taxon>Vertebrata</taxon>
        <taxon>Euteleostomi</taxon>
        <taxon>Actinopterygii</taxon>
        <taxon>Neopterygii</taxon>
        <taxon>Teleostei</taxon>
        <taxon>Protacanthopterygii</taxon>
        <taxon>Salmoniformes</taxon>
        <taxon>Salmonidae</taxon>
        <taxon>Salmoninae</taxon>
        <taxon>Hucho</taxon>
    </lineage>
</organism>
<proteinExistence type="predicted"/>
<dbReference type="Ensembl" id="ENSHHUT00000065801.1">
    <property type="protein sequence ID" value="ENSHHUP00000063654.1"/>
    <property type="gene ID" value="ENSHHUG00000037596.1"/>
</dbReference>
<evidence type="ECO:0000313" key="2">
    <source>
        <dbReference type="Proteomes" id="UP000314982"/>
    </source>
</evidence>
<sequence>MKRSLMYSETLSKLDAGGHSGLPTLVLGSAYVSSKVDGLQVINGHDALGDAGGVSHSSVDQPPRITHTNRTEVLNRAQKERTSLYYTSQRILI</sequence>
<accession>A0A4W5PT29</accession>
<name>A0A4W5PT29_9TELE</name>
<dbReference type="Proteomes" id="UP000314982">
    <property type="component" value="Unassembled WGS sequence"/>
</dbReference>
<dbReference type="AlphaFoldDB" id="A0A4W5PT29"/>
<protein>
    <submittedName>
        <fullName evidence="1">Uncharacterized protein</fullName>
    </submittedName>
</protein>
<dbReference type="GeneTree" id="ENSGT01060000249126"/>
<reference evidence="1" key="3">
    <citation type="submission" date="2025-09" db="UniProtKB">
        <authorList>
            <consortium name="Ensembl"/>
        </authorList>
    </citation>
    <scope>IDENTIFICATION</scope>
</reference>
<evidence type="ECO:0000313" key="1">
    <source>
        <dbReference type="Ensembl" id="ENSHHUP00000063654.1"/>
    </source>
</evidence>